<dbReference type="Pfam" id="PF24994">
    <property type="entry name" value="GIL1_IRKI_C"/>
    <property type="match status" value="1"/>
</dbReference>
<dbReference type="Proteomes" id="UP000663760">
    <property type="component" value="Chromosome 1"/>
</dbReference>
<dbReference type="GO" id="GO:0009959">
    <property type="term" value="P:negative gravitropism"/>
    <property type="evidence" value="ECO:0007669"/>
    <property type="project" value="InterPro"/>
</dbReference>
<sequence length="478" mass="53195">MAARVSTLSDLIHRVACPCLNNPLTHGHGDDDSSEAGNDTEESEVEEEVEEEDQAEARRSSRKLEEGTASGGGDQQIARVREAEALMEEVFQAVAGLKRAYVGLQEAHSPWDPERMSISDAAVVAELKRLGRLRDRFRRGWSGGEEGRLWALTAPPPLREAVVPYEAALEDLRRDLKVKEAEVENLKERLRGFTAAPPRSSSARFDSGRKGRFHRSGTPLQVGKPTPELFRACMEEVREASKSFTSHFLSHMRAARWDIAAAVRSIVEASTVGNSGPRSPFPDVGPEQAKHAMESYVNRKLFHGFENETFYLEGTLSSLLNPDQHRQDCYAQYRDMRGMDPSELLGVLPDCQFGRFAARKYLAMVHPKMEESLFGGQEQRRQVEAGGHPRTVFYGEFLRLAKAVWLLHLLAFALDPPPSHFEASQGAEFHSSFMESVVRFRGSRVAAGWLVGFPVAPGFKLADGSVVRARVFLVPPEP</sequence>
<dbReference type="AlphaFoldDB" id="A0A7I8K0D9"/>
<proteinExistence type="predicted"/>
<dbReference type="InterPro" id="IPR006943">
    <property type="entry name" value="DUF641_pln"/>
</dbReference>
<feature type="domain" description="DUF641" evidence="3">
    <location>
        <begin position="79"/>
        <end position="192"/>
    </location>
</feature>
<keyword evidence="1" id="KW-0175">Coiled coil</keyword>
<gene>
    <name evidence="5" type="ORF">SI8410_01001821</name>
</gene>
<feature type="domain" description="GIL1/IRKI C-terminal" evidence="4">
    <location>
        <begin position="421"/>
        <end position="472"/>
    </location>
</feature>
<evidence type="ECO:0000313" key="5">
    <source>
        <dbReference type="EMBL" id="CAA7389850.1"/>
    </source>
</evidence>
<feature type="compositionally biased region" description="Acidic residues" evidence="2">
    <location>
        <begin position="32"/>
        <end position="54"/>
    </location>
</feature>
<feature type="coiled-coil region" evidence="1">
    <location>
        <begin position="169"/>
        <end position="196"/>
    </location>
</feature>
<dbReference type="InterPro" id="IPR056813">
    <property type="entry name" value="GIL1_IRKI_C"/>
</dbReference>
<dbReference type="GO" id="GO:0009639">
    <property type="term" value="P:response to red or far red light"/>
    <property type="evidence" value="ECO:0007669"/>
    <property type="project" value="InterPro"/>
</dbReference>
<evidence type="ECO:0000259" key="4">
    <source>
        <dbReference type="Pfam" id="PF24994"/>
    </source>
</evidence>
<reference evidence="5" key="1">
    <citation type="submission" date="2020-02" db="EMBL/GenBank/DDBJ databases">
        <authorList>
            <person name="Scholz U."/>
            <person name="Mascher M."/>
            <person name="Fiebig A."/>
        </authorList>
    </citation>
    <scope>NUCLEOTIDE SEQUENCE</scope>
</reference>
<feature type="compositionally biased region" description="Basic and acidic residues" evidence="2">
    <location>
        <begin position="55"/>
        <end position="66"/>
    </location>
</feature>
<dbReference type="EMBL" id="LR746264">
    <property type="protein sequence ID" value="CAA7389850.1"/>
    <property type="molecule type" value="Genomic_DNA"/>
</dbReference>
<protein>
    <submittedName>
        <fullName evidence="5">Uncharacterized protein</fullName>
    </submittedName>
</protein>
<evidence type="ECO:0000259" key="3">
    <source>
        <dbReference type="Pfam" id="PF04859"/>
    </source>
</evidence>
<dbReference type="InterPro" id="IPR040225">
    <property type="entry name" value="GIL1-like"/>
</dbReference>
<dbReference type="PANTHER" id="PTHR31161">
    <property type="entry name" value="PROTEIN GRAVITROPIC IN THE LIGHT 1"/>
    <property type="match status" value="1"/>
</dbReference>
<dbReference type="Pfam" id="PF04859">
    <property type="entry name" value="DUF641"/>
    <property type="match status" value="1"/>
</dbReference>
<feature type="region of interest" description="Disordered" evidence="2">
    <location>
        <begin position="197"/>
        <end position="225"/>
    </location>
</feature>
<evidence type="ECO:0000256" key="2">
    <source>
        <dbReference type="SAM" id="MobiDB-lite"/>
    </source>
</evidence>
<keyword evidence="6" id="KW-1185">Reference proteome</keyword>
<dbReference type="OrthoDB" id="678887at2759"/>
<evidence type="ECO:0000313" key="6">
    <source>
        <dbReference type="Proteomes" id="UP000663760"/>
    </source>
</evidence>
<organism evidence="5 6">
    <name type="scientific">Spirodela intermedia</name>
    <name type="common">Intermediate duckweed</name>
    <dbReference type="NCBI Taxonomy" id="51605"/>
    <lineage>
        <taxon>Eukaryota</taxon>
        <taxon>Viridiplantae</taxon>
        <taxon>Streptophyta</taxon>
        <taxon>Embryophyta</taxon>
        <taxon>Tracheophyta</taxon>
        <taxon>Spermatophyta</taxon>
        <taxon>Magnoliopsida</taxon>
        <taxon>Liliopsida</taxon>
        <taxon>Araceae</taxon>
        <taxon>Lemnoideae</taxon>
        <taxon>Spirodela</taxon>
    </lineage>
</organism>
<feature type="region of interest" description="Disordered" evidence="2">
    <location>
        <begin position="22"/>
        <end position="76"/>
    </location>
</feature>
<name>A0A7I8K0D9_SPIIN</name>
<accession>A0A7I8K0D9</accession>
<evidence type="ECO:0000256" key="1">
    <source>
        <dbReference type="SAM" id="Coils"/>
    </source>
</evidence>